<comment type="pathway">
    <text evidence="3">Carbohydrate biosynthesis; gluconeogenesis.</text>
</comment>
<evidence type="ECO:0000313" key="5">
    <source>
        <dbReference type="Proteomes" id="UP000230802"/>
    </source>
</evidence>
<keyword evidence="3" id="KW-0324">Glycolysis</keyword>
<dbReference type="UniPathway" id="UPA00109">
    <property type="reaction ID" value="UER00189"/>
</dbReference>
<dbReference type="PROSITE" id="PS51440">
    <property type="entry name" value="TIM_2"/>
    <property type="match status" value="1"/>
</dbReference>
<accession>A0A2H0C4C4</accession>
<reference evidence="4 5" key="1">
    <citation type="submission" date="2017-09" db="EMBL/GenBank/DDBJ databases">
        <title>Depth-based differentiation of microbial function through sediment-hosted aquifers and enrichment of novel symbionts in the deep terrestrial subsurface.</title>
        <authorList>
            <person name="Probst A.J."/>
            <person name="Ladd B."/>
            <person name="Jarett J.K."/>
            <person name="Geller-Mcgrath D.E."/>
            <person name="Sieber C.M."/>
            <person name="Emerson J.B."/>
            <person name="Anantharaman K."/>
            <person name="Thomas B.C."/>
            <person name="Malmstrom R."/>
            <person name="Stieglmeier M."/>
            <person name="Klingl A."/>
            <person name="Woyke T."/>
            <person name="Ryan C.M."/>
            <person name="Banfield J.F."/>
        </authorList>
    </citation>
    <scope>NUCLEOTIDE SEQUENCE [LARGE SCALE GENOMIC DNA]</scope>
    <source>
        <strain evidence="4">CG22_combo_CG10-13_8_21_14_all_33_16</strain>
    </source>
</reference>
<keyword evidence="2 3" id="KW-0413">Isomerase</keyword>
<comment type="subunit">
    <text evidence="3">Homodimer.</text>
</comment>
<dbReference type="EC" id="5.3.1.1" evidence="3"/>
<evidence type="ECO:0000256" key="1">
    <source>
        <dbReference type="ARBA" id="ARBA00007422"/>
    </source>
</evidence>
<gene>
    <name evidence="4" type="ORF">COW96_00725</name>
</gene>
<dbReference type="Proteomes" id="UP000230802">
    <property type="component" value="Unassembled WGS sequence"/>
</dbReference>
<protein>
    <recommendedName>
        <fullName evidence="3">Triosephosphate isomerase</fullName>
        <ecNumber evidence="3">5.3.1.1</ecNumber>
    </recommendedName>
</protein>
<sequence length="216" mass="24324">MHYFIANWKAEKNLNDCYEWVKTFSVQAMKYNNSNIQIIICPPIAFLTSIKSYLLSSIPSIKFGAQDLSKFDNGKYTGETTAQMLKDLVDYVIIGHSERRTNHNETDNHVKLKVEQAYQHGIKSIVCISETTQIIPSKTNMIAFEPLSAIASGNNYPVDSIIEFKKGLNLPSTINFLYGGSVNKKNIDSYLQNQEIDGFLIGTASLDPHDFFSLLP</sequence>
<comment type="subcellular location">
    <subcellularLocation>
        <location evidence="3">Cytoplasm</location>
    </subcellularLocation>
</comment>
<dbReference type="InterPro" id="IPR035990">
    <property type="entry name" value="TIM_sf"/>
</dbReference>
<dbReference type="CDD" id="cd00311">
    <property type="entry name" value="TIM"/>
    <property type="match status" value="1"/>
</dbReference>
<dbReference type="Gene3D" id="3.20.20.70">
    <property type="entry name" value="Aldolase class I"/>
    <property type="match status" value="2"/>
</dbReference>
<comment type="similarity">
    <text evidence="1 3">Belongs to the triosephosphate isomerase family.</text>
</comment>
<dbReference type="GO" id="GO:0006096">
    <property type="term" value="P:glycolytic process"/>
    <property type="evidence" value="ECO:0007669"/>
    <property type="project" value="UniProtKB-UniPathway"/>
</dbReference>
<dbReference type="PANTHER" id="PTHR21139:SF42">
    <property type="entry name" value="TRIOSEPHOSPHATE ISOMERASE"/>
    <property type="match status" value="1"/>
</dbReference>
<dbReference type="GO" id="GO:0019563">
    <property type="term" value="P:glycerol catabolic process"/>
    <property type="evidence" value="ECO:0007669"/>
    <property type="project" value="TreeGrafter"/>
</dbReference>
<dbReference type="InterPro" id="IPR000652">
    <property type="entry name" value="Triosephosphate_isomerase"/>
</dbReference>
<evidence type="ECO:0000313" key="4">
    <source>
        <dbReference type="EMBL" id="PIP64764.1"/>
    </source>
</evidence>
<dbReference type="InterPro" id="IPR013785">
    <property type="entry name" value="Aldolase_TIM"/>
</dbReference>
<dbReference type="UniPathway" id="UPA00138"/>
<comment type="pathway">
    <text evidence="3">Carbohydrate degradation; glycolysis; D-glyceraldehyde 3-phosphate from glycerone phosphate: step 1/1.</text>
</comment>
<evidence type="ECO:0000256" key="2">
    <source>
        <dbReference type="ARBA" id="ARBA00023235"/>
    </source>
</evidence>
<proteinExistence type="inferred from homology"/>
<dbReference type="Pfam" id="PF00121">
    <property type="entry name" value="TIM"/>
    <property type="match status" value="2"/>
</dbReference>
<evidence type="ECO:0000256" key="3">
    <source>
        <dbReference type="RuleBase" id="RU363013"/>
    </source>
</evidence>
<keyword evidence="3" id="KW-0312">Gluconeogenesis</keyword>
<keyword evidence="3" id="KW-0963">Cytoplasm</keyword>
<dbReference type="GO" id="GO:0046166">
    <property type="term" value="P:glyceraldehyde-3-phosphate biosynthetic process"/>
    <property type="evidence" value="ECO:0007669"/>
    <property type="project" value="TreeGrafter"/>
</dbReference>
<comment type="caution">
    <text evidence="4">The sequence shown here is derived from an EMBL/GenBank/DDBJ whole genome shotgun (WGS) entry which is preliminary data.</text>
</comment>
<organism evidence="4 5">
    <name type="scientific">Candidatus Roizmanbacteria bacterium CG22_combo_CG10-13_8_21_14_all_33_16</name>
    <dbReference type="NCBI Taxonomy" id="1974859"/>
    <lineage>
        <taxon>Bacteria</taxon>
        <taxon>Candidatus Roizmaniibacteriota</taxon>
    </lineage>
</organism>
<dbReference type="AlphaFoldDB" id="A0A2H0C4C4"/>
<dbReference type="GO" id="GO:0006094">
    <property type="term" value="P:gluconeogenesis"/>
    <property type="evidence" value="ECO:0007669"/>
    <property type="project" value="UniProtKB-UniPathway"/>
</dbReference>
<dbReference type="PANTHER" id="PTHR21139">
    <property type="entry name" value="TRIOSEPHOSPHATE ISOMERASE"/>
    <property type="match status" value="1"/>
</dbReference>
<dbReference type="GO" id="GO:0004807">
    <property type="term" value="F:triose-phosphate isomerase activity"/>
    <property type="evidence" value="ECO:0007669"/>
    <property type="project" value="UniProtKB-EC"/>
</dbReference>
<dbReference type="GO" id="GO:0005829">
    <property type="term" value="C:cytosol"/>
    <property type="evidence" value="ECO:0007669"/>
    <property type="project" value="TreeGrafter"/>
</dbReference>
<dbReference type="EMBL" id="PCTD01000027">
    <property type="protein sequence ID" value="PIP64764.1"/>
    <property type="molecule type" value="Genomic_DNA"/>
</dbReference>
<dbReference type="SUPFAM" id="SSF51351">
    <property type="entry name" value="Triosephosphate isomerase (TIM)"/>
    <property type="match status" value="1"/>
</dbReference>
<comment type="catalytic activity">
    <reaction evidence="3">
        <text>D-glyceraldehyde 3-phosphate = dihydroxyacetone phosphate</text>
        <dbReference type="Rhea" id="RHEA:18585"/>
        <dbReference type="ChEBI" id="CHEBI:57642"/>
        <dbReference type="ChEBI" id="CHEBI:59776"/>
        <dbReference type="EC" id="5.3.1.1"/>
    </reaction>
</comment>
<name>A0A2H0C4C4_9BACT</name>